<keyword evidence="1 3" id="KW-0238">DNA-binding</keyword>
<comment type="caution">
    <text evidence="6">The sequence shown here is derived from an EMBL/GenBank/DDBJ whole genome shotgun (WGS) entry which is preliminary data.</text>
</comment>
<keyword evidence="7" id="KW-1185">Reference proteome</keyword>
<dbReference type="GO" id="GO:0005634">
    <property type="term" value="C:nucleus"/>
    <property type="evidence" value="ECO:0007669"/>
    <property type="project" value="UniProtKB-UniRule"/>
</dbReference>
<feature type="region of interest" description="Disordered" evidence="4">
    <location>
        <begin position="173"/>
        <end position="209"/>
    </location>
</feature>
<sequence length="411" mass="46469">MDVEARNKYCGYIMFNTASSKGTGSKSNDLINYDASSFSNYDSDLFPQTGPTNHSMAAGAAAVEDQTVKKEENPFQIYDPSNNNNGVENGKKLPGSSKMQPEKRPPRPPNAFILYRRAKQPAILAAHRNLTNAEISRYISTCWKSETDEERLSWERYADQKKLEHMQAYPNYVYRPNKNKGKNEKRRQARKQSAAATFNSQESTMNSTYVDESGPIRATKKNKGQNRLNNLVGRIEIPIANKVPTTGIQNINFSMMTPPLSSPNTPNNSSNLVYTSAPVPFSEPEQLQNTSFSTQDMQQMQMYFRMQQHQQQEVLFQNNLTNLSFQSINELTPGSFREETVDPLIFAFPNHDDLIYSSQSSFDSISTNNSDLNLNSQKINTSCAFPEFRDNTQGLADIFAGIQSFESTFEY</sequence>
<dbReference type="OrthoDB" id="6247875at2759"/>
<dbReference type="AlphaFoldDB" id="A0A9W4SQY7"/>
<evidence type="ECO:0000313" key="6">
    <source>
        <dbReference type="EMBL" id="CAI2178380.1"/>
    </source>
</evidence>
<keyword evidence="2" id="KW-0804">Transcription</keyword>
<evidence type="ECO:0000256" key="2">
    <source>
        <dbReference type="ARBA" id="ARBA00023163"/>
    </source>
</evidence>
<dbReference type="PROSITE" id="PS50118">
    <property type="entry name" value="HMG_BOX_2"/>
    <property type="match status" value="1"/>
</dbReference>
<name>A0A9W4SQY7_9GLOM</name>
<dbReference type="SMART" id="SM00398">
    <property type="entry name" value="HMG"/>
    <property type="match status" value="1"/>
</dbReference>
<feature type="compositionally biased region" description="Polar residues" evidence="4">
    <location>
        <begin position="197"/>
        <end position="209"/>
    </location>
</feature>
<dbReference type="PANTHER" id="PTHR10270">
    <property type="entry name" value="SOX TRANSCRIPTION FACTOR"/>
    <property type="match status" value="1"/>
</dbReference>
<dbReference type="SUPFAM" id="SSF47095">
    <property type="entry name" value="HMG-box"/>
    <property type="match status" value="1"/>
</dbReference>
<organism evidence="6 7">
    <name type="scientific">Funneliformis geosporum</name>
    <dbReference type="NCBI Taxonomy" id="1117311"/>
    <lineage>
        <taxon>Eukaryota</taxon>
        <taxon>Fungi</taxon>
        <taxon>Fungi incertae sedis</taxon>
        <taxon>Mucoromycota</taxon>
        <taxon>Glomeromycotina</taxon>
        <taxon>Glomeromycetes</taxon>
        <taxon>Glomerales</taxon>
        <taxon>Glomeraceae</taxon>
        <taxon>Funneliformis</taxon>
    </lineage>
</organism>
<accession>A0A9W4SQY7</accession>
<dbReference type="EMBL" id="CAMKVN010001841">
    <property type="protein sequence ID" value="CAI2178380.1"/>
    <property type="molecule type" value="Genomic_DNA"/>
</dbReference>
<dbReference type="GO" id="GO:0001228">
    <property type="term" value="F:DNA-binding transcription activator activity, RNA polymerase II-specific"/>
    <property type="evidence" value="ECO:0007669"/>
    <property type="project" value="TreeGrafter"/>
</dbReference>
<dbReference type="InterPro" id="IPR009071">
    <property type="entry name" value="HMG_box_dom"/>
</dbReference>
<proteinExistence type="predicted"/>
<dbReference type="GO" id="GO:0030154">
    <property type="term" value="P:cell differentiation"/>
    <property type="evidence" value="ECO:0007669"/>
    <property type="project" value="TreeGrafter"/>
</dbReference>
<evidence type="ECO:0000313" key="7">
    <source>
        <dbReference type="Proteomes" id="UP001153678"/>
    </source>
</evidence>
<feature type="region of interest" description="Disordered" evidence="4">
    <location>
        <begin position="75"/>
        <end position="107"/>
    </location>
</feature>
<feature type="compositionally biased region" description="Basic residues" evidence="4">
    <location>
        <begin position="177"/>
        <end position="190"/>
    </location>
</feature>
<dbReference type="InterPro" id="IPR036910">
    <property type="entry name" value="HMG_box_dom_sf"/>
</dbReference>
<dbReference type="Gene3D" id="1.10.30.10">
    <property type="entry name" value="High mobility group box domain"/>
    <property type="match status" value="1"/>
</dbReference>
<evidence type="ECO:0000256" key="3">
    <source>
        <dbReference type="PROSITE-ProRule" id="PRU00267"/>
    </source>
</evidence>
<protein>
    <submittedName>
        <fullName evidence="6">3367_t:CDS:1</fullName>
    </submittedName>
</protein>
<keyword evidence="3" id="KW-0539">Nucleus</keyword>
<reference evidence="6" key="1">
    <citation type="submission" date="2022-08" db="EMBL/GenBank/DDBJ databases">
        <authorList>
            <person name="Kallberg Y."/>
            <person name="Tangrot J."/>
            <person name="Rosling A."/>
        </authorList>
    </citation>
    <scope>NUCLEOTIDE SEQUENCE</scope>
    <source>
        <strain evidence="6">Wild A</strain>
    </source>
</reference>
<evidence type="ECO:0000256" key="4">
    <source>
        <dbReference type="SAM" id="MobiDB-lite"/>
    </source>
</evidence>
<evidence type="ECO:0000256" key="1">
    <source>
        <dbReference type="ARBA" id="ARBA00023125"/>
    </source>
</evidence>
<feature type="domain" description="HMG box" evidence="5">
    <location>
        <begin position="105"/>
        <end position="173"/>
    </location>
</feature>
<dbReference type="PANTHER" id="PTHR10270:SF161">
    <property type="entry name" value="SEX-DETERMINING REGION Y PROTEIN"/>
    <property type="match status" value="1"/>
</dbReference>
<dbReference type="GO" id="GO:0000978">
    <property type="term" value="F:RNA polymerase II cis-regulatory region sequence-specific DNA binding"/>
    <property type="evidence" value="ECO:0007669"/>
    <property type="project" value="TreeGrafter"/>
</dbReference>
<dbReference type="Proteomes" id="UP001153678">
    <property type="component" value="Unassembled WGS sequence"/>
</dbReference>
<evidence type="ECO:0000259" key="5">
    <source>
        <dbReference type="PROSITE" id="PS50118"/>
    </source>
</evidence>
<feature type="DNA-binding region" description="HMG box" evidence="3">
    <location>
        <begin position="105"/>
        <end position="173"/>
    </location>
</feature>
<dbReference type="InterPro" id="IPR050140">
    <property type="entry name" value="SRY-related_HMG-box_TF-like"/>
</dbReference>
<dbReference type="Pfam" id="PF00505">
    <property type="entry name" value="HMG_box"/>
    <property type="match status" value="1"/>
</dbReference>
<dbReference type="CDD" id="cd01389">
    <property type="entry name" value="HMG-box_ROX1-like"/>
    <property type="match status" value="1"/>
</dbReference>
<gene>
    <name evidence="6" type="ORF">FWILDA_LOCUS8558</name>
</gene>